<dbReference type="RefSeq" id="XP_009165604.1">
    <property type="nucleotide sequence ID" value="XM_009167340.1"/>
</dbReference>
<sequence length="86" mass="9453">MARLRYVPAMRSEGVIRTEIPTSSSGLELSLNAVELSEENCEIRDTFGIYNAVRLFLPAPPETSVLPATTQFPDQPEGADVDRTLT</sequence>
<evidence type="ECO:0000313" key="2">
    <source>
        <dbReference type="EMBL" id="KER30606.1"/>
    </source>
</evidence>
<dbReference type="OrthoDB" id="10565589at2759"/>
<dbReference type="GeneID" id="20317149"/>
<dbReference type="AlphaFoldDB" id="A0A074ZU24"/>
<evidence type="ECO:0000256" key="1">
    <source>
        <dbReference type="SAM" id="MobiDB-lite"/>
    </source>
</evidence>
<name>A0A074ZU24_OPIVI</name>
<dbReference type="EMBL" id="KL596658">
    <property type="protein sequence ID" value="KER30606.1"/>
    <property type="molecule type" value="Genomic_DNA"/>
</dbReference>
<dbReference type="KEGG" id="ovi:T265_02961"/>
<dbReference type="Proteomes" id="UP000054324">
    <property type="component" value="Unassembled WGS sequence"/>
</dbReference>
<accession>A0A074ZU24</accession>
<keyword evidence="3" id="KW-1185">Reference proteome</keyword>
<gene>
    <name evidence="2" type="ORF">T265_02961</name>
</gene>
<reference evidence="2 3" key="1">
    <citation type="submission" date="2013-11" db="EMBL/GenBank/DDBJ databases">
        <title>Opisthorchis viverrini - life in the bile duct.</title>
        <authorList>
            <person name="Young N.D."/>
            <person name="Nagarajan N."/>
            <person name="Lin S.J."/>
            <person name="Korhonen P.K."/>
            <person name="Jex A.R."/>
            <person name="Hall R.S."/>
            <person name="Safavi-Hemami H."/>
            <person name="Kaewkong W."/>
            <person name="Bertrand D."/>
            <person name="Gao S."/>
            <person name="Seet Q."/>
            <person name="Wongkham S."/>
            <person name="Teh B.T."/>
            <person name="Wongkham C."/>
            <person name="Intapan P.M."/>
            <person name="Maleewong W."/>
            <person name="Yang X."/>
            <person name="Hu M."/>
            <person name="Wang Z."/>
            <person name="Hofmann A."/>
            <person name="Sternberg P.W."/>
            <person name="Tan P."/>
            <person name="Wang J."/>
            <person name="Gasser R.B."/>
        </authorList>
    </citation>
    <scope>NUCLEOTIDE SEQUENCE [LARGE SCALE GENOMIC DNA]</scope>
</reference>
<dbReference type="CTD" id="20317149"/>
<organism evidence="2 3">
    <name type="scientific">Opisthorchis viverrini</name>
    <name type="common">Southeast Asian liver fluke</name>
    <dbReference type="NCBI Taxonomy" id="6198"/>
    <lineage>
        <taxon>Eukaryota</taxon>
        <taxon>Metazoa</taxon>
        <taxon>Spiralia</taxon>
        <taxon>Lophotrochozoa</taxon>
        <taxon>Platyhelminthes</taxon>
        <taxon>Trematoda</taxon>
        <taxon>Digenea</taxon>
        <taxon>Opisthorchiida</taxon>
        <taxon>Opisthorchiata</taxon>
        <taxon>Opisthorchiidae</taxon>
        <taxon>Opisthorchis</taxon>
    </lineage>
</organism>
<protein>
    <submittedName>
        <fullName evidence="2">Uncharacterized protein</fullName>
    </submittedName>
</protein>
<proteinExistence type="predicted"/>
<evidence type="ECO:0000313" key="3">
    <source>
        <dbReference type="Proteomes" id="UP000054324"/>
    </source>
</evidence>
<feature type="region of interest" description="Disordered" evidence="1">
    <location>
        <begin position="66"/>
        <end position="86"/>
    </location>
</feature>